<dbReference type="Gene3D" id="3.30.9.10">
    <property type="entry name" value="D-Amino Acid Oxidase, subunit A, domain 2"/>
    <property type="match status" value="1"/>
</dbReference>
<feature type="domain" description="FAD dependent oxidoreductase" evidence="2">
    <location>
        <begin position="13"/>
        <end position="358"/>
    </location>
</feature>
<feature type="transmembrane region" description="Helical" evidence="1">
    <location>
        <begin position="12"/>
        <end position="31"/>
    </location>
</feature>
<dbReference type="OMA" id="DDTVYAC"/>
<dbReference type="Pfam" id="PF01266">
    <property type="entry name" value="DAO"/>
    <property type="match status" value="1"/>
</dbReference>
<reference evidence="3" key="2">
    <citation type="submission" date="2025-08" db="UniProtKB">
        <authorList>
            <consortium name="Ensembl"/>
        </authorList>
    </citation>
    <scope>IDENTIFICATION</scope>
</reference>
<dbReference type="GO" id="GO:0005737">
    <property type="term" value="C:cytoplasm"/>
    <property type="evidence" value="ECO:0007669"/>
    <property type="project" value="TreeGrafter"/>
</dbReference>
<dbReference type="InterPro" id="IPR036188">
    <property type="entry name" value="FAD/NAD-bd_sf"/>
</dbReference>
<evidence type="ECO:0000313" key="3">
    <source>
        <dbReference type="Ensembl" id="ENSCSAVP00000015882.1"/>
    </source>
</evidence>
<dbReference type="STRING" id="51511.ENSCSAVP00000015882"/>
<dbReference type="eggNOG" id="KOG2852">
    <property type="taxonomic scope" value="Eukaryota"/>
</dbReference>
<name>H2ZE66_CIOSA</name>
<evidence type="ECO:0000256" key="1">
    <source>
        <dbReference type="SAM" id="Phobius"/>
    </source>
</evidence>
<accession>H2ZE66</accession>
<dbReference type="HOGENOM" id="CLU_007884_14_1_1"/>
<reference evidence="3" key="3">
    <citation type="submission" date="2025-09" db="UniProtKB">
        <authorList>
            <consortium name="Ensembl"/>
        </authorList>
    </citation>
    <scope>IDENTIFICATION</scope>
</reference>
<evidence type="ECO:0000259" key="2">
    <source>
        <dbReference type="Pfam" id="PF01266"/>
    </source>
</evidence>
<protein>
    <recommendedName>
        <fullName evidence="2">FAD dependent oxidoreductase domain-containing protein</fullName>
    </recommendedName>
</protein>
<dbReference type="Proteomes" id="UP000007875">
    <property type="component" value="Unassembled WGS sequence"/>
</dbReference>
<dbReference type="PANTHER" id="PTHR13847:SF150">
    <property type="entry name" value="OXIDOREDUCTASE TDA3-RELATED"/>
    <property type="match status" value="1"/>
</dbReference>
<keyword evidence="4" id="KW-1185">Reference proteome</keyword>
<organism evidence="3 4">
    <name type="scientific">Ciona savignyi</name>
    <name type="common">Pacific transparent sea squirt</name>
    <dbReference type="NCBI Taxonomy" id="51511"/>
    <lineage>
        <taxon>Eukaryota</taxon>
        <taxon>Metazoa</taxon>
        <taxon>Chordata</taxon>
        <taxon>Tunicata</taxon>
        <taxon>Ascidiacea</taxon>
        <taxon>Phlebobranchia</taxon>
        <taxon>Cionidae</taxon>
        <taxon>Ciona</taxon>
    </lineage>
</organism>
<dbReference type="InterPro" id="IPR006076">
    <property type="entry name" value="FAD-dep_OxRdtase"/>
</dbReference>
<dbReference type="SUPFAM" id="SSF51905">
    <property type="entry name" value="FAD/NAD(P)-binding domain"/>
    <property type="match status" value="1"/>
</dbReference>
<dbReference type="Gene3D" id="3.50.50.60">
    <property type="entry name" value="FAD/NAD(P)-binding domain"/>
    <property type="match status" value="1"/>
</dbReference>
<dbReference type="Ensembl" id="ENSCSAVT00000016061.1">
    <property type="protein sequence ID" value="ENSCSAVP00000015882.1"/>
    <property type="gene ID" value="ENSCSAVG00000009338.1"/>
</dbReference>
<reference evidence="4" key="1">
    <citation type="submission" date="2003-08" db="EMBL/GenBank/DDBJ databases">
        <authorList>
            <person name="Birren B."/>
            <person name="Nusbaum C."/>
            <person name="Abebe A."/>
            <person name="Abouelleil A."/>
            <person name="Adekoya E."/>
            <person name="Ait-zahra M."/>
            <person name="Allen N."/>
            <person name="Allen T."/>
            <person name="An P."/>
            <person name="Anderson M."/>
            <person name="Anderson S."/>
            <person name="Arachchi H."/>
            <person name="Armbruster J."/>
            <person name="Bachantsang P."/>
            <person name="Baldwin J."/>
            <person name="Barry A."/>
            <person name="Bayul T."/>
            <person name="Blitshsteyn B."/>
            <person name="Bloom T."/>
            <person name="Blye J."/>
            <person name="Boguslavskiy L."/>
            <person name="Borowsky M."/>
            <person name="Boukhgalter B."/>
            <person name="Brunache A."/>
            <person name="Butler J."/>
            <person name="Calixte N."/>
            <person name="Calvo S."/>
            <person name="Camarata J."/>
            <person name="Campo K."/>
            <person name="Chang J."/>
            <person name="Cheshatsang Y."/>
            <person name="Citroen M."/>
            <person name="Collymore A."/>
            <person name="Considine T."/>
            <person name="Cook A."/>
            <person name="Cooke P."/>
            <person name="Corum B."/>
            <person name="Cuomo C."/>
            <person name="David R."/>
            <person name="Dawoe T."/>
            <person name="Degray S."/>
            <person name="Dodge S."/>
            <person name="Dooley K."/>
            <person name="Dorje P."/>
            <person name="Dorjee K."/>
            <person name="Dorris L."/>
            <person name="Duffey N."/>
            <person name="Dupes A."/>
            <person name="Elkins T."/>
            <person name="Engels R."/>
            <person name="Erickson J."/>
            <person name="Farina A."/>
            <person name="Faro S."/>
            <person name="Ferreira P."/>
            <person name="Fischer H."/>
            <person name="Fitzgerald M."/>
            <person name="Foley K."/>
            <person name="Gage D."/>
            <person name="Galagan J."/>
            <person name="Gearin G."/>
            <person name="Gnerre S."/>
            <person name="Gnirke A."/>
            <person name="Goyette A."/>
            <person name="Graham J."/>
            <person name="Grandbois E."/>
            <person name="Gyaltsen K."/>
            <person name="Hafez N."/>
            <person name="Hagopian D."/>
            <person name="Hagos B."/>
            <person name="Hall J."/>
            <person name="Hatcher B."/>
            <person name="Heller A."/>
            <person name="Higgins H."/>
            <person name="Honan T."/>
            <person name="Horn A."/>
            <person name="Houde N."/>
            <person name="Hughes L."/>
            <person name="Hulme W."/>
            <person name="Husby E."/>
            <person name="Iliev I."/>
            <person name="Jaffe D."/>
            <person name="Jones C."/>
            <person name="Kamal M."/>
            <person name="Kamat A."/>
            <person name="Kamvysselis M."/>
            <person name="Karlsson E."/>
            <person name="Kells C."/>
            <person name="Kieu A."/>
            <person name="Kisner P."/>
            <person name="Kodira C."/>
            <person name="Kulbokas E."/>
            <person name="Labutti K."/>
            <person name="Lama D."/>
            <person name="Landers T."/>
            <person name="Leger J."/>
            <person name="Levine S."/>
            <person name="Lewis D."/>
            <person name="Lewis T."/>
            <person name="Lindblad-toh K."/>
            <person name="Liu X."/>
            <person name="Lokyitsang T."/>
            <person name="Lokyitsang Y."/>
            <person name="Lucien O."/>
            <person name="Lui A."/>
            <person name="Ma L.J."/>
            <person name="Mabbitt R."/>
            <person name="Macdonald J."/>
            <person name="Maclean C."/>
            <person name="Major J."/>
            <person name="Manning J."/>
            <person name="Marabella R."/>
            <person name="Maru K."/>
            <person name="Matthews C."/>
            <person name="Mauceli E."/>
            <person name="Mccarthy M."/>
            <person name="Mcdonough S."/>
            <person name="Mcghee T."/>
            <person name="Meldrim J."/>
            <person name="Meneus L."/>
            <person name="Mesirov J."/>
            <person name="Mihalev A."/>
            <person name="Mihova T."/>
            <person name="Mikkelsen T."/>
            <person name="Mlenga V."/>
            <person name="Moru K."/>
            <person name="Mozes J."/>
            <person name="Mulrain L."/>
            <person name="Munson G."/>
            <person name="Naylor J."/>
            <person name="Newes C."/>
            <person name="Nguyen C."/>
            <person name="Nguyen N."/>
            <person name="Nguyen T."/>
            <person name="Nicol R."/>
            <person name="Nielsen C."/>
            <person name="Nizzari M."/>
            <person name="Norbu C."/>
            <person name="Norbu N."/>
            <person name="O'donnell P."/>
            <person name="Okoawo O."/>
            <person name="O'leary S."/>
            <person name="Omotosho B."/>
            <person name="O'neill K."/>
            <person name="Osman S."/>
            <person name="Parker S."/>
            <person name="Perrin D."/>
            <person name="Phunkhang P."/>
            <person name="Piqani B."/>
            <person name="Purcell S."/>
            <person name="Rachupka T."/>
            <person name="Ramasamy U."/>
            <person name="Rameau R."/>
            <person name="Ray V."/>
            <person name="Raymond C."/>
            <person name="Retta R."/>
            <person name="Richardson S."/>
            <person name="Rise C."/>
            <person name="Rodriguez J."/>
            <person name="Rogers J."/>
            <person name="Rogov P."/>
            <person name="Rutman M."/>
            <person name="Schupbach R."/>
            <person name="Seaman C."/>
            <person name="Settipalli S."/>
            <person name="Sharpe T."/>
            <person name="Sheridan J."/>
            <person name="Sherpa N."/>
            <person name="Shi J."/>
            <person name="Smirnov S."/>
            <person name="Smith C."/>
            <person name="Sougnez C."/>
            <person name="Spencer B."/>
            <person name="Stalker J."/>
            <person name="Stange-thomann N."/>
            <person name="Stavropoulos S."/>
            <person name="Stetson K."/>
            <person name="Stone C."/>
            <person name="Stone S."/>
            <person name="Stubbs M."/>
            <person name="Talamas J."/>
            <person name="Tchuinga P."/>
            <person name="Tenzing P."/>
            <person name="Tesfaye S."/>
            <person name="Theodore J."/>
            <person name="Thoulutsang Y."/>
            <person name="Topham K."/>
            <person name="Towey S."/>
            <person name="Tsamla T."/>
            <person name="Tsomo N."/>
            <person name="Vallee D."/>
            <person name="Vassiliev H."/>
            <person name="Venkataraman V."/>
            <person name="Vinson J."/>
            <person name="Vo A."/>
            <person name="Wade C."/>
            <person name="Wang S."/>
            <person name="Wangchuk T."/>
            <person name="Wangdi T."/>
            <person name="Whittaker C."/>
            <person name="Wilkinson J."/>
            <person name="Wu Y."/>
            <person name="Wyman D."/>
            <person name="Yadav S."/>
            <person name="Yang S."/>
            <person name="Yang X."/>
            <person name="Yeager S."/>
            <person name="Yee E."/>
            <person name="Young G."/>
            <person name="Zainoun J."/>
            <person name="Zembeck L."/>
            <person name="Zimmer A."/>
            <person name="Zody M."/>
            <person name="Lander E."/>
        </authorList>
    </citation>
    <scope>NUCLEOTIDE SEQUENCE [LARGE SCALE GENOMIC DNA]</scope>
</reference>
<sequence>IIKGNHRGKSKMKVVICGGGIVGNLVAYYLVEHGIKDITILESHTIANAASGNAGGFLAKDWCSDNEFLDSFAKTSYSLHQTLAAKHNGEANYDYRVLEAFSATYKQELKENGSKGDRQFLKWVDGPSIVQTSCNRIGSKDNVAQLHPYKFVKIISDYNASNKVKILEGNPVVGFEIHNSKVTGVKVKNGSQINCDVVILCMGPWTGLAVNWFVKLPSIYGQKGHSIVISPEHEVPAEALFMEFEGKHSPEIYPRPDGNVYVCGATENPISSSALPQPGHIMPSENSCEKLKTIVDKTSNKLKNGQVMKSQACYLPLTQDGLPIIGRVPKMENVYVGAGHGCWGILNAPATGKALAQLITNTGEDHVNIDAFDPARFN</sequence>
<dbReference type="GeneTree" id="ENSGT00530000068930"/>
<keyword evidence="1" id="KW-0472">Membrane</keyword>
<dbReference type="FunCoup" id="H2ZE66">
    <property type="interactions" value="1"/>
</dbReference>
<evidence type="ECO:0000313" key="4">
    <source>
        <dbReference type="Proteomes" id="UP000007875"/>
    </source>
</evidence>
<proteinExistence type="predicted"/>
<keyword evidence="1" id="KW-1133">Transmembrane helix</keyword>
<dbReference type="AlphaFoldDB" id="H2ZE66"/>
<dbReference type="PANTHER" id="PTHR13847">
    <property type="entry name" value="SARCOSINE DEHYDROGENASE-RELATED"/>
    <property type="match status" value="1"/>
</dbReference>
<keyword evidence="1" id="KW-0812">Transmembrane</keyword>
<dbReference type="InParanoid" id="H2ZE66"/>